<proteinExistence type="predicted"/>
<dbReference type="Pfam" id="PF00899">
    <property type="entry name" value="ThiF"/>
    <property type="match status" value="1"/>
</dbReference>
<dbReference type="GO" id="GO:0061504">
    <property type="term" value="P:cyclic threonylcarbamoyladenosine biosynthetic process"/>
    <property type="evidence" value="ECO:0007669"/>
    <property type="project" value="TreeGrafter"/>
</dbReference>
<dbReference type="GO" id="GO:0008641">
    <property type="term" value="F:ubiquitin-like modifier activating enzyme activity"/>
    <property type="evidence" value="ECO:0007669"/>
    <property type="project" value="InterPro"/>
</dbReference>
<dbReference type="EC" id="2.7.7.80" evidence="2"/>
<evidence type="ECO:0000259" key="1">
    <source>
        <dbReference type="Pfam" id="PF00899"/>
    </source>
</evidence>
<sequence length="227" mass="24993">MEETGLENMTENTEKEKVLSKEAIVAALNERHSPEKQKLLSAGRVAIAGLGGLGSNVAYALARIGVGHLHLIDFDVVDITNLNRQQYFMEHIGMYKTDALKSLLLKINPYLDIDTDCVKVTEENLTKLFCDDLIVCEAFDNPEAKAMLVNGILEHFPEKKLVSATGMAGYGSSNTIRTQKLMKNFYLCGDRETAPTYGNGLMAPRVAICAAHEANMITRLILGEEDV</sequence>
<dbReference type="PANTHER" id="PTHR43267">
    <property type="entry name" value="TRNA THREONYLCARBAMOYLADENOSINE DEHYDRATASE"/>
    <property type="match status" value="1"/>
</dbReference>
<organism evidence="2 3">
    <name type="scientific">Dorea longicatena</name>
    <dbReference type="NCBI Taxonomy" id="88431"/>
    <lineage>
        <taxon>Bacteria</taxon>
        <taxon>Bacillati</taxon>
        <taxon>Bacillota</taxon>
        <taxon>Clostridia</taxon>
        <taxon>Lachnospirales</taxon>
        <taxon>Lachnospiraceae</taxon>
        <taxon>Dorea</taxon>
    </lineage>
</organism>
<dbReference type="GO" id="GO:0061605">
    <property type="term" value="F:molybdopterin-synthase adenylyltransferase activity"/>
    <property type="evidence" value="ECO:0007669"/>
    <property type="project" value="UniProtKB-EC"/>
</dbReference>
<dbReference type="PANTHER" id="PTHR43267:SF3">
    <property type="entry name" value="THIF PROTEIN"/>
    <property type="match status" value="1"/>
</dbReference>
<dbReference type="InterPro" id="IPR012729">
    <property type="entry name" value="ThiF_fam2"/>
</dbReference>
<dbReference type="RefSeq" id="WP_081019671.1">
    <property type="nucleotide sequence ID" value="NZ_AP031429.1"/>
</dbReference>
<dbReference type="InterPro" id="IPR000594">
    <property type="entry name" value="ThiF_NAD_FAD-bd"/>
</dbReference>
<keyword evidence="2" id="KW-0548">Nucleotidyltransferase</keyword>
<evidence type="ECO:0000313" key="3">
    <source>
        <dbReference type="Proteomes" id="UP000095380"/>
    </source>
</evidence>
<dbReference type="GO" id="GO:0061503">
    <property type="term" value="F:tRNA threonylcarbamoyladenosine dehydratase"/>
    <property type="evidence" value="ECO:0007669"/>
    <property type="project" value="TreeGrafter"/>
</dbReference>
<name>A0A174DHV7_9FIRM</name>
<dbReference type="InterPro" id="IPR045886">
    <property type="entry name" value="ThiF/MoeB/HesA"/>
</dbReference>
<gene>
    <name evidence="2" type="primary">moeB</name>
    <name evidence="2" type="ORF">ERS852408_01773</name>
</gene>
<protein>
    <submittedName>
        <fullName evidence="2">Molybdopterin-synthase adenylyltransferase</fullName>
        <ecNumber evidence="2">2.7.7.80</ecNumber>
    </submittedName>
</protein>
<feature type="domain" description="THIF-type NAD/FAD binding fold" evidence="1">
    <location>
        <begin position="33"/>
        <end position="225"/>
    </location>
</feature>
<dbReference type="NCBIfam" id="TIGR02354">
    <property type="entry name" value="thiF_fam2"/>
    <property type="match status" value="1"/>
</dbReference>
<dbReference type="Gene3D" id="3.40.50.720">
    <property type="entry name" value="NAD(P)-binding Rossmann-like Domain"/>
    <property type="match status" value="1"/>
</dbReference>
<dbReference type="SUPFAM" id="SSF69572">
    <property type="entry name" value="Activating enzymes of the ubiquitin-like proteins"/>
    <property type="match status" value="1"/>
</dbReference>
<dbReference type="AlphaFoldDB" id="A0A174DHV7"/>
<accession>A0A174DHV7</accession>
<dbReference type="EMBL" id="CYYM01000009">
    <property type="protein sequence ID" value="CUO25034.1"/>
    <property type="molecule type" value="Genomic_DNA"/>
</dbReference>
<dbReference type="NCBIfam" id="NF006395">
    <property type="entry name" value="PRK08644.1"/>
    <property type="match status" value="1"/>
</dbReference>
<dbReference type="InterPro" id="IPR035985">
    <property type="entry name" value="Ubiquitin-activating_enz"/>
</dbReference>
<reference evidence="2 3" key="1">
    <citation type="submission" date="2015-09" db="EMBL/GenBank/DDBJ databases">
        <authorList>
            <consortium name="Pathogen Informatics"/>
        </authorList>
    </citation>
    <scope>NUCLEOTIDE SEQUENCE [LARGE SCALE GENOMIC DNA]</scope>
    <source>
        <strain evidence="2 3">2789STDY5608851</strain>
    </source>
</reference>
<keyword evidence="2" id="KW-0808">Transferase</keyword>
<evidence type="ECO:0000313" key="2">
    <source>
        <dbReference type="EMBL" id="CUO25034.1"/>
    </source>
</evidence>
<dbReference type="Proteomes" id="UP000095380">
    <property type="component" value="Unassembled WGS sequence"/>
</dbReference>